<reference evidence="2" key="2">
    <citation type="submission" date="2018-05" db="EMBL/GenBank/DDBJ databases">
        <title>OmerRS3 (Oryza meridionalis Reference Sequence Version 3).</title>
        <authorList>
            <person name="Zhang J."/>
            <person name="Kudrna D."/>
            <person name="Lee S."/>
            <person name="Talag J."/>
            <person name="Welchert J."/>
            <person name="Wing R.A."/>
        </authorList>
    </citation>
    <scope>NUCLEOTIDE SEQUENCE [LARGE SCALE GENOMIC DNA]</scope>
    <source>
        <strain evidence="2">cv. OR44</strain>
    </source>
</reference>
<dbReference type="AlphaFoldDB" id="A0A0E0EK82"/>
<dbReference type="EnsemblPlants" id="OMERI08G08870.1">
    <property type="protein sequence ID" value="OMERI08G08870.1"/>
    <property type="gene ID" value="OMERI08G08870"/>
</dbReference>
<dbReference type="STRING" id="40149.A0A0E0EK82"/>
<dbReference type="Proteomes" id="UP000008021">
    <property type="component" value="Chromosome 8"/>
</dbReference>
<name>A0A0E0EK82_9ORYZ</name>
<sequence>MVKVMEEEEVVAYTPTPTGSEGGSGSPEPRHRRRDSPTPPHRSPRRREDLDRSGGSALSPPANRRRARRAKGKAPSTSAGNRQGETKEKVPTGDDDDSEDLEFQEPQQTVATLNGGACAHASRRSFKAMKRELLAAVPTHEATRRARWSEVKLTFDQSDHPTVLALGGKLVVSPTVYYVKLRRVLIDGGAALNIISPVAFDAI</sequence>
<evidence type="ECO:0000256" key="1">
    <source>
        <dbReference type="SAM" id="MobiDB-lite"/>
    </source>
</evidence>
<keyword evidence="3" id="KW-1185">Reference proteome</keyword>
<protein>
    <submittedName>
        <fullName evidence="2">Uncharacterized protein</fullName>
    </submittedName>
</protein>
<reference evidence="2" key="1">
    <citation type="submission" date="2015-04" db="UniProtKB">
        <authorList>
            <consortium name="EnsemblPlants"/>
        </authorList>
    </citation>
    <scope>IDENTIFICATION</scope>
</reference>
<dbReference type="HOGENOM" id="CLU_1350800_0_0_1"/>
<feature type="region of interest" description="Disordered" evidence="1">
    <location>
        <begin position="1"/>
        <end position="101"/>
    </location>
</feature>
<proteinExistence type="predicted"/>
<evidence type="ECO:0000313" key="2">
    <source>
        <dbReference type="EnsemblPlants" id="OMERI08G08870.1"/>
    </source>
</evidence>
<organism evidence="2">
    <name type="scientific">Oryza meridionalis</name>
    <dbReference type="NCBI Taxonomy" id="40149"/>
    <lineage>
        <taxon>Eukaryota</taxon>
        <taxon>Viridiplantae</taxon>
        <taxon>Streptophyta</taxon>
        <taxon>Embryophyta</taxon>
        <taxon>Tracheophyta</taxon>
        <taxon>Spermatophyta</taxon>
        <taxon>Magnoliopsida</taxon>
        <taxon>Liliopsida</taxon>
        <taxon>Poales</taxon>
        <taxon>Poaceae</taxon>
        <taxon>BOP clade</taxon>
        <taxon>Oryzoideae</taxon>
        <taxon>Oryzeae</taxon>
        <taxon>Oryzinae</taxon>
        <taxon>Oryza</taxon>
    </lineage>
</organism>
<feature type="compositionally biased region" description="Acidic residues" evidence="1">
    <location>
        <begin position="1"/>
        <end position="10"/>
    </location>
</feature>
<dbReference type="Gramene" id="OMERI08G08870.1">
    <property type="protein sequence ID" value="OMERI08G08870.1"/>
    <property type="gene ID" value="OMERI08G08870"/>
</dbReference>
<feature type="compositionally biased region" description="Basic residues" evidence="1">
    <location>
        <begin position="63"/>
        <end position="72"/>
    </location>
</feature>
<accession>A0A0E0EK82</accession>
<evidence type="ECO:0000313" key="3">
    <source>
        <dbReference type="Proteomes" id="UP000008021"/>
    </source>
</evidence>